<dbReference type="SUPFAM" id="SSF48726">
    <property type="entry name" value="Immunoglobulin"/>
    <property type="match status" value="1"/>
</dbReference>
<dbReference type="Proteomes" id="UP000553648">
    <property type="component" value="Unassembled WGS sequence"/>
</dbReference>
<proteinExistence type="predicted"/>
<evidence type="ECO:0000256" key="6">
    <source>
        <dbReference type="ARBA" id="ARBA00023136"/>
    </source>
</evidence>
<keyword evidence="2" id="KW-1003">Cell membrane</keyword>
<evidence type="ECO:0000256" key="8">
    <source>
        <dbReference type="ARBA" id="ARBA00023319"/>
    </source>
</evidence>
<dbReference type="OrthoDB" id="9390762at2759"/>
<dbReference type="InterPro" id="IPR039293">
    <property type="entry name" value="TMEM81"/>
</dbReference>
<keyword evidence="4 12" id="KW-0732">Signal</keyword>
<dbReference type="PANTHER" id="PTHR35670:SF1">
    <property type="entry name" value="TRANSMEMBRANE PROTEIN 81"/>
    <property type="match status" value="1"/>
</dbReference>
<dbReference type="SMART" id="SM00409">
    <property type="entry name" value="IG"/>
    <property type="match status" value="1"/>
</dbReference>
<evidence type="ECO:0000259" key="13">
    <source>
        <dbReference type="PROSITE" id="PS50835"/>
    </source>
</evidence>
<evidence type="ECO:0000256" key="10">
    <source>
        <dbReference type="ARBA" id="ARBA00050022"/>
    </source>
</evidence>
<gene>
    <name evidence="14" type="primary">Tmem81</name>
    <name evidence="14" type="ORF">SERLUN_R01383</name>
</gene>
<keyword evidence="6 11" id="KW-0472">Membrane</keyword>
<dbReference type="AlphaFoldDB" id="A0A7L1DP52"/>
<evidence type="ECO:0000256" key="2">
    <source>
        <dbReference type="ARBA" id="ARBA00022475"/>
    </source>
</evidence>
<keyword evidence="15" id="KW-1185">Reference proteome</keyword>
<keyword evidence="8" id="KW-0393">Immunoglobulin domain</keyword>
<evidence type="ECO:0000256" key="12">
    <source>
        <dbReference type="SAM" id="SignalP"/>
    </source>
</evidence>
<feature type="domain" description="Ig-like" evidence="13">
    <location>
        <begin position="87"/>
        <end position="161"/>
    </location>
</feature>
<dbReference type="InterPro" id="IPR003599">
    <property type="entry name" value="Ig_sub"/>
</dbReference>
<accession>A0A7L1DP52</accession>
<comment type="subcellular location">
    <subcellularLocation>
        <location evidence="1">Cell membrane</location>
        <topology evidence="1">Single-pass type I membrane protein</topology>
    </subcellularLocation>
</comment>
<dbReference type="InterPro" id="IPR013783">
    <property type="entry name" value="Ig-like_fold"/>
</dbReference>
<feature type="transmembrane region" description="Helical" evidence="11">
    <location>
        <begin position="215"/>
        <end position="238"/>
    </location>
</feature>
<evidence type="ECO:0000256" key="7">
    <source>
        <dbReference type="ARBA" id="ARBA00023157"/>
    </source>
</evidence>
<comment type="caution">
    <text evidence="14">The sequence shown here is derived from an EMBL/GenBank/DDBJ whole genome shotgun (WGS) entry which is preliminary data.</text>
</comment>
<evidence type="ECO:0000313" key="15">
    <source>
        <dbReference type="Proteomes" id="UP000553648"/>
    </source>
</evidence>
<sequence length="239" mass="25504">LPVLLLCALCLPAVHPDEISIPEQMKAVAARISVSSTPCSVTCGLGLKVEQMCEITPAGDRRDCSLLRSWCLSTWSCGLRHLSVPAGCSVQLSCLASGAASFGRQTYGFTWKVAPGLITTNDLLFQPLKNHGPALSINQAKEEDAGTYRCDVEVLETFKIVKRIDFGLKVIPRELVGLDFEKSLTQEQKLEANLKEGGAGNGSRGGQEGVWAKGLWFEVLLGVGSGVLGGILVSLLLCC</sequence>
<keyword evidence="5 11" id="KW-1133">Transmembrane helix</keyword>
<evidence type="ECO:0000256" key="3">
    <source>
        <dbReference type="ARBA" id="ARBA00022692"/>
    </source>
</evidence>
<feature type="non-terminal residue" evidence="14">
    <location>
        <position position="239"/>
    </location>
</feature>
<dbReference type="Gene3D" id="2.60.40.10">
    <property type="entry name" value="Immunoglobulins"/>
    <property type="match status" value="1"/>
</dbReference>
<comment type="function">
    <text evidence="9">Essential fertilization factor required for male fertility. Part of a conserved trimeric sperm complex with the essential fertilization factors IZUMO1 and SPACA6 which bridges sperm and oocyte membranes during fertilization by binding to IZUMO1R/JUNO on the oocyte.</text>
</comment>
<dbReference type="PROSITE" id="PS50835">
    <property type="entry name" value="IG_LIKE"/>
    <property type="match status" value="1"/>
</dbReference>
<reference evidence="14 15" key="1">
    <citation type="submission" date="2019-09" db="EMBL/GenBank/DDBJ databases">
        <title>Bird 10,000 Genomes (B10K) Project - Family phase.</title>
        <authorList>
            <person name="Zhang G."/>
        </authorList>
    </citation>
    <scope>NUCLEOTIDE SEQUENCE [LARGE SCALE GENOMIC DNA]</scope>
    <source>
        <strain evidence="14">B10K-DU-002-03</strain>
        <tissue evidence="14">Muscle</tissue>
    </source>
</reference>
<evidence type="ECO:0000256" key="1">
    <source>
        <dbReference type="ARBA" id="ARBA00004251"/>
    </source>
</evidence>
<feature type="chain" id="PRO_5029470551" description="Transmembrane protein 81" evidence="12">
    <location>
        <begin position="17"/>
        <end position="239"/>
    </location>
</feature>
<evidence type="ECO:0000256" key="5">
    <source>
        <dbReference type="ARBA" id="ARBA00022989"/>
    </source>
</evidence>
<evidence type="ECO:0000256" key="11">
    <source>
        <dbReference type="SAM" id="Phobius"/>
    </source>
</evidence>
<dbReference type="CDD" id="cd00096">
    <property type="entry name" value="Ig"/>
    <property type="match status" value="1"/>
</dbReference>
<keyword evidence="7" id="KW-1015">Disulfide bond</keyword>
<dbReference type="PANTHER" id="PTHR35670">
    <property type="entry name" value="TRANSMEMBRANE PROTEIN 81"/>
    <property type="match status" value="1"/>
</dbReference>
<dbReference type="InterPro" id="IPR007110">
    <property type="entry name" value="Ig-like_dom"/>
</dbReference>
<name>A0A7L1DP52_9PASS</name>
<evidence type="ECO:0000313" key="14">
    <source>
        <dbReference type="EMBL" id="NXM78791.1"/>
    </source>
</evidence>
<dbReference type="EMBL" id="VXBA01006016">
    <property type="protein sequence ID" value="NXM78791.1"/>
    <property type="molecule type" value="Genomic_DNA"/>
</dbReference>
<evidence type="ECO:0000256" key="9">
    <source>
        <dbReference type="ARBA" id="ARBA00049937"/>
    </source>
</evidence>
<dbReference type="InterPro" id="IPR036179">
    <property type="entry name" value="Ig-like_dom_sf"/>
</dbReference>
<evidence type="ECO:0000256" key="4">
    <source>
        <dbReference type="ARBA" id="ARBA00022729"/>
    </source>
</evidence>
<organism evidence="14 15">
    <name type="scientific">Serilophus lunatus</name>
    <name type="common">silver-breasted broadbill</name>
    <dbReference type="NCBI Taxonomy" id="239386"/>
    <lineage>
        <taxon>Eukaryota</taxon>
        <taxon>Metazoa</taxon>
        <taxon>Chordata</taxon>
        <taxon>Craniata</taxon>
        <taxon>Vertebrata</taxon>
        <taxon>Euteleostomi</taxon>
        <taxon>Archelosauria</taxon>
        <taxon>Archosauria</taxon>
        <taxon>Dinosauria</taxon>
        <taxon>Saurischia</taxon>
        <taxon>Theropoda</taxon>
        <taxon>Coelurosauria</taxon>
        <taxon>Aves</taxon>
        <taxon>Neognathae</taxon>
        <taxon>Neoaves</taxon>
        <taxon>Telluraves</taxon>
        <taxon>Australaves</taxon>
        <taxon>Passeriformes</taxon>
        <taxon>Eurylaimidae</taxon>
        <taxon>Serilophus</taxon>
    </lineage>
</organism>
<dbReference type="GO" id="GO:0005886">
    <property type="term" value="C:plasma membrane"/>
    <property type="evidence" value="ECO:0007669"/>
    <property type="project" value="UniProtKB-SubCell"/>
</dbReference>
<protein>
    <recommendedName>
        <fullName evidence="10">Transmembrane protein 81</fullName>
    </recommendedName>
</protein>
<keyword evidence="3 11" id="KW-0812">Transmembrane</keyword>
<feature type="signal peptide" evidence="12">
    <location>
        <begin position="1"/>
        <end position="16"/>
    </location>
</feature>
<feature type="non-terminal residue" evidence="14">
    <location>
        <position position="1"/>
    </location>
</feature>